<feature type="non-terminal residue" evidence="1">
    <location>
        <position position="1"/>
    </location>
</feature>
<accession>X1PE08</accession>
<comment type="caution">
    <text evidence="1">The sequence shown here is derived from an EMBL/GenBank/DDBJ whole genome shotgun (WGS) entry which is preliminary data.</text>
</comment>
<dbReference type="EMBL" id="BARV01020601">
    <property type="protein sequence ID" value="GAI29149.1"/>
    <property type="molecule type" value="Genomic_DNA"/>
</dbReference>
<sequence>IEKAIWTRKGFPAEMRPLRTIIKSQMRHRYEEGAKLIQDIFKGLSKSELDSVEKYIWLQSDKALYAARGKKVPAKIISELDEVAKRLNPKQLTAVARYQDDFAKKFLANFEKELKIKFPELAKYYPTRYAYEPSGWPRRVVGPEVARFQKQKELFYLQAQKLSYIPVVIKYFSNLFYYTFYRRTHLHFN</sequence>
<reference evidence="1" key="1">
    <citation type="journal article" date="2014" name="Front. Microbiol.">
        <title>High frequency of phylogenetically diverse reductive dehalogenase-homologous genes in deep subseafloor sedimentary metagenomes.</title>
        <authorList>
            <person name="Kawai M."/>
            <person name="Futagami T."/>
            <person name="Toyoda A."/>
            <person name="Takaki Y."/>
            <person name="Nishi S."/>
            <person name="Hori S."/>
            <person name="Arai W."/>
            <person name="Tsubouchi T."/>
            <person name="Morono Y."/>
            <person name="Uchiyama I."/>
            <person name="Ito T."/>
            <person name="Fujiyama A."/>
            <person name="Inagaki F."/>
            <person name="Takami H."/>
        </authorList>
    </citation>
    <scope>NUCLEOTIDE SEQUENCE</scope>
    <source>
        <strain evidence="1">Expedition CK06-06</strain>
    </source>
</reference>
<gene>
    <name evidence="1" type="ORF">S06H3_34339</name>
</gene>
<dbReference type="AlphaFoldDB" id="X1PE08"/>
<organism evidence="1">
    <name type="scientific">marine sediment metagenome</name>
    <dbReference type="NCBI Taxonomy" id="412755"/>
    <lineage>
        <taxon>unclassified sequences</taxon>
        <taxon>metagenomes</taxon>
        <taxon>ecological metagenomes</taxon>
    </lineage>
</organism>
<name>X1PE08_9ZZZZ</name>
<proteinExistence type="predicted"/>
<evidence type="ECO:0000313" key="1">
    <source>
        <dbReference type="EMBL" id="GAI29149.1"/>
    </source>
</evidence>
<protein>
    <submittedName>
        <fullName evidence="1">Uncharacterized protein</fullName>
    </submittedName>
</protein>